<proteinExistence type="predicted"/>
<reference evidence="2" key="2">
    <citation type="submission" date="2015-01" db="EMBL/GenBank/DDBJ databases">
        <title>Evolutionary Origins and Diversification of the Mycorrhizal Mutualists.</title>
        <authorList>
            <consortium name="DOE Joint Genome Institute"/>
            <consortium name="Mycorrhizal Genomics Consortium"/>
            <person name="Kohler A."/>
            <person name="Kuo A."/>
            <person name="Nagy L.G."/>
            <person name="Floudas D."/>
            <person name="Copeland A."/>
            <person name="Barry K.W."/>
            <person name="Cichocki N."/>
            <person name="Veneault-Fourrey C."/>
            <person name="LaButti K."/>
            <person name="Lindquist E.A."/>
            <person name="Lipzen A."/>
            <person name="Lundell T."/>
            <person name="Morin E."/>
            <person name="Murat C."/>
            <person name="Riley R."/>
            <person name="Ohm R."/>
            <person name="Sun H."/>
            <person name="Tunlid A."/>
            <person name="Henrissat B."/>
            <person name="Grigoriev I.V."/>
            <person name="Hibbett D.S."/>
            <person name="Martin F."/>
        </authorList>
    </citation>
    <scope>NUCLEOTIDE SEQUENCE [LARGE SCALE GENOMIC DNA]</scope>
    <source>
        <strain evidence="2">LaAM-08-1</strain>
    </source>
</reference>
<name>A0A0C9XCD7_9AGAR</name>
<dbReference type="AlphaFoldDB" id="A0A0C9XCD7"/>
<organism evidence="1 2">
    <name type="scientific">Laccaria amethystina LaAM-08-1</name>
    <dbReference type="NCBI Taxonomy" id="1095629"/>
    <lineage>
        <taxon>Eukaryota</taxon>
        <taxon>Fungi</taxon>
        <taxon>Dikarya</taxon>
        <taxon>Basidiomycota</taxon>
        <taxon>Agaricomycotina</taxon>
        <taxon>Agaricomycetes</taxon>
        <taxon>Agaricomycetidae</taxon>
        <taxon>Agaricales</taxon>
        <taxon>Agaricineae</taxon>
        <taxon>Hydnangiaceae</taxon>
        <taxon>Laccaria</taxon>
    </lineage>
</organism>
<dbReference type="OrthoDB" id="5570009at2759"/>
<dbReference type="EMBL" id="KN838537">
    <property type="protein sequence ID" value="KIK09920.1"/>
    <property type="molecule type" value="Genomic_DNA"/>
</dbReference>
<gene>
    <name evidence="1" type="ORF">K443DRAFT_305068</name>
</gene>
<evidence type="ECO:0000313" key="1">
    <source>
        <dbReference type="EMBL" id="KIK09920.1"/>
    </source>
</evidence>
<dbReference type="HOGENOM" id="CLU_3106727_0_0_1"/>
<reference evidence="1 2" key="1">
    <citation type="submission" date="2014-04" db="EMBL/GenBank/DDBJ databases">
        <authorList>
            <consortium name="DOE Joint Genome Institute"/>
            <person name="Kuo A."/>
            <person name="Kohler A."/>
            <person name="Nagy L.G."/>
            <person name="Floudas D."/>
            <person name="Copeland A."/>
            <person name="Barry K.W."/>
            <person name="Cichocki N."/>
            <person name="Veneault-Fourrey C."/>
            <person name="LaButti K."/>
            <person name="Lindquist E.A."/>
            <person name="Lipzen A."/>
            <person name="Lundell T."/>
            <person name="Morin E."/>
            <person name="Murat C."/>
            <person name="Sun H."/>
            <person name="Tunlid A."/>
            <person name="Henrissat B."/>
            <person name="Grigoriev I.V."/>
            <person name="Hibbett D.S."/>
            <person name="Martin F."/>
            <person name="Nordberg H.P."/>
            <person name="Cantor M.N."/>
            <person name="Hua S.X."/>
        </authorList>
    </citation>
    <scope>NUCLEOTIDE SEQUENCE [LARGE SCALE GENOMIC DNA]</scope>
    <source>
        <strain evidence="1 2">LaAM-08-1</strain>
    </source>
</reference>
<dbReference type="Proteomes" id="UP000054477">
    <property type="component" value="Unassembled WGS sequence"/>
</dbReference>
<protein>
    <submittedName>
        <fullName evidence="1">Uncharacterized protein</fullName>
    </submittedName>
</protein>
<accession>A0A0C9XCD7</accession>
<evidence type="ECO:0000313" key="2">
    <source>
        <dbReference type="Proteomes" id="UP000054477"/>
    </source>
</evidence>
<sequence length="51" mass="6167">MIDHIVGRPNPSWKRTQVFLVIIFWLWRIVRGNSGPPRILWLPRFNKALRD</sequence>
<keyword evidence="2" id="KW-1185">Reference proteome</keyword>